<organism evidence="1 2">
    <name type="scientific">Ilyodon furcidens</name>
    <name type="common">goldbreast splitfin</name>
    <dbReference type="NCBI Taxonomy" id="33524"/>
    <lineage>
        <taxon>Eukaryota</taxon>
        <taxon>Metazoa</taxon>
        <taxon>Chordata</taxon>
        <taxon>Craniata</taxon>
        <taxon>Vertebrata</taxon>
        <taxon>Euteleostomi</taxon>
        <taxon>Actinopterygii</taxon>
        <taxon>Neopterygii</taxon>
        <taxon>Teleostei</taxon>
        <taxon>Neoteleostei</taxon>
        <taxon>Acanthomorphata</taxon>
        <taxon>Ovalentaria</taxon>
        <taxon>Atherinomorphae</taxon>
        <taxon>Cyprinodontiformes</taxon>
        <taxon>Goodeidae</taxon>
        <taxon>Ilyodon</taxon>
    </lineage>
</organism>
<comment type="caution">
    <text evidence="1">The sequence shown here is derived from an EMBL/GenBank/DDBJ whole genome shotgun (WGS) entry which is preliminary data.</text>
</comment>
<dbReference type="Proteomes" id="UP001482620">
    <property type="component" value="Unassembled WGS sequence"/>
</dbReference>
<evidence type="ECO:0000313" key="1">
    <source>
        <dbReference type="EMBL" id="MEQ2227016.1"/>
    </source>
</evidence>
<protein>
    <submittedName>
        <fullName evidence="1">Uncharacterized protein</fullName>
    </submittedName>
</protein>
<proteinExistence type="predicted"/>
<evidence type="ECO:0000313" key="2">
    <source>
        <dbReference type="Proteomes" id="UP001482620"/>
    </source>
</evidence>
<keyword evidence="2" id="KW-1185">Reference proteome</keyword>
<sequence length="100" mass="10979">MSHQSVCDTHQKHFFSPIITNTSMLSLLNSTGSLTETECFGQMDQRLIFSSTNVPGRYCVKRGMDIPPTVKYGGGFVMLCGPFFSQGPGNHDRVDSTVNS</sequence>
<accession>A0ABV0T4P5</accession>
<dbReference type="EMBL" id="JAHRIQ010017224">
    <property type="protein sequence ID" value="MEQ2227016.1"/>
    <property type="molecule type" value="Genomic_DNA"/>
</dbReference>
<name>A0ABV0T4P5_9TELE</name>
<gene>
    <name evidence="1" type="ORF">ILYODFUR_033316</name>
</gene>
<reference evidence="1 2" key="1">
    <citation type="submission" date="2021-06" db="EMBL/GenBank/DDBJ databases">
        <authorList>
            <person name="Palmer J.M."/>
        </authorList>
    </citation>
    <scope>NUCLEOTIDE SEQUENCE [LARGE SCALE GENOMIC DNA]</scope>
    <source>
        <strain evidence="2">if_2019</strain>
        <tissue evidence="1">Muscle</tissue>
    </source>
</reference>